<evidence type="ECO:0000256" key="1">
    <source>
        <dbReference type="ARBA" id="ARBA00008966"/>
    </source>
</evidence>
<evidence type="ECO:0000259" key="4">
    <source>
        <dbReference type="Pfam" id="PF08164"/>
    </source>
</evidence>
<dbReference type="GO" id="GO:0005730">
    <property type="term" value="C:nucleolus"/>
    <property type="evidence" value="ECO:0007669"/>
    <property type="project" value="TreeGrafter"/>
</dbReference>
<accession>A0AAD5VB22</accession>
<dbReference type="InterPro" id="IPR039223">
    <property type="entry name" value="AATF/Bfr2"/>
</dbReference>
<comment type="similarity">
    <text evidence="1">Belongs to the AATF family.</text>
</comment>
<evidence type="ECO:0000259" key="5">
    <source>
        <dbReference type="Pfam" id="PF13339"/>
    </source>
</evidence>
<feature type="region of interest" description="Disordered" evidence="3">
    <location>
        <begin position="1"/>
        <end position="33"/>
    </location>
</feature>
<keyword evidence="7" id="KW-1185">Reference proteome</keyword>
<reference evidence="6" key="1">
    <citation type="submission" date="2022-07" db="EMBL/GenBank/DDBJ databases">
        <title>Genome Sequence of Physisporinus lineatus.</title>
        <authorList>
            <person name="Buettner E."/>
        </authorList>
    </citation>
    <scope>NUCLEOTIDE SEQUENCE</scope>
    <source>
        <strain evidence="6">VT162</strain>
    </source>
</reference>
<name>A0AAD5VB22_9APHY</name>
<protein>
    <recommendedName>
        <fullName evidence="2">Protein BFR2</fullName>
    </recommendedName>
</protein>
<feature type="domain" description="AATF leucine zipper-containing" evidence="5">
    <location>
        <begin position="121"/>
        <end position="233"/>
    </location>
</feature>
<dbReference type="Pfam" id="PF13339">
    <property type="entry name" value="AATF-Che1"/>
    <property type="match status" value="1"/>
</dbReference>
<dbReference type="EMBL" id="JANAWD010000041">
    <property type="protein sequence ID" value="KAJ3489649.1"/>
    <property type="molecule type" value="Genomic_DNA"/>
</dbReference>
<gene>
    <name evidence="6" type="ORF">NLI96_g1963</name>
</gene>
<evidence type="ECO:0000313" key="7">
    <source>
        <dbReference type="Proteomes" id="UP001212997"/>
    </source>
</evidence>
<feature type="region of interest" description="Disordered" evidence="3">
    <location>
        <begin position="49"/>
        <end position="97"/>
    </location>
</feature>
<dbReference type="InterPro" id="IPR012617">
    <property type="entry name" value="AATF_C"/>
</dbReference>
<proteinExistence type="inferred from homology"/>
<evidence type="ECO:0000313" key="6">
    <source>
        <dbReference type="EMBL" id="KAJ3489649.1"/>
    </source>
</evidence>
<dbReference type="PANTHER" id="PTHR15565">
    <property type="entry name" value="AATF PROTEIN APOPTOSIS ANTAGONIZING TRANSCRIPTION FACTOR"/>
    <property type="match status" value="1"/>
</dbReference>
<dbReference type="Proteomes" id="UP001212997">
    <property type="component" value="Unassembled WGS sequence"/>
</dbReference>
<evidence type="ECO:0000256" key="2">
    <source>
        <dbReference type="ARBA" id="ARBA00013850"/>
    </source>
</evidence>
<dbReference type="Pfam" id="PF08164">
    <property type="entry name" value="TRAUB"/>
    <property type="match status" value="1"/>
</dbReference>
<organism evidence="6 7">
    <name type="scientific">Meripilus lineatus</name>
    <dbReference type="NCBI Taxonomy" id="2056292"/>
    <lineage>
        <taxon>Eukaryota</taxon>
        <taxon>Fungi</taxon>
        <taxon>Dikarya</taxon>
        <taxon>Basidiomycota</taxon>
        <taxon>Agaricomycotina</taxon>
        <taxon>Agaricomycetes</taxon>
        <taxon>Polyporales</taxon>
        <taxon>Meripilaceae</taxon>
        <taxon>Meripilus</taxon>
    </lineage>
</organism>
<sequence length="365" mass="41302">MSSQFDPEDLELELHSRNHDGAGREHLLDVQPAKLRRDEVLDLKYSAHRVSRKDLDETNGHPGDAFSSSSTSDDERETKLERRAGSPTHSDPHRHRIPRKAKSSFARWYVLGPQYDHCLVTRHQELYNALLEARIRLQKAITVTHDIPIPDIPLRSASVLDNTIGVATSLCETLSAMEAVGINFLSFEPSKAGPVSDNPVRSSNLDRTVTSVAAVETDRHPDDLSTVTKWGNRVEASSRHSFGAREPGSLSSFLHEQEIHQATPRTLPDHMDSSDTNPGFDLHDSGFYRQILQGFIKTDRAVNSTKARRDKKHKDPTRDTRASKGRKVRYQTHERLVHFMVPSVPSNQSWHEQQIDELFLSLSKY</sequence>
<dbReference type="InterPro" id="IPR025160">
    <property type="entry name" value="AATF"/>
</dbReference>
<comment type="caution">
    <text evidence="6">The sequence shown here is derived from an EMBL/GenBank/DDBJ whole genome shotgun (WGS) entry which is preliminary data.</text>
</comment>
<feature type="domain" description="Apoptosis-antagonizing transcription factor C-terminal" evidence="4">
    <location>
        <begin position="288"/>
        <end position="362"/>
    </location>
</feature>
<evidence type="ECO:0000256" key="3">
    <source>
        <dbReference type="SAM" id="MobiDB-lite"/>
    </source>
</evidence>
<feature type="compositionally biased region" description="Acidic residues" evidence="3">
    <location>
        <begin position="1"/>
        <end position="11"/>
    </location>
</feature>
<feature type="region of interest" description="Disordered" evidence="3">
    <location>
        <begin position="299"/>
        <end position="327"/>
    </location>
</feature>
<feature type="compositionally biased region" description="Basic and acidic residues" evidence="3">
    <location>
        <begin position="12"/>
        <end position="28"/>
    </location>
</feature>
<dbReference type="GO" id="GO:0000462">
    <property type="term" value="P:maturation of SSU-rRNA from tricistronic rRNA transcript (SSU-rRNA, 5.8S rRNA, LSU-rRNA)"/>
    <property type="evidence" value="ECO:0007669"/>
    <property type="project" value="TreeGrafter"/>
</dbReference>
<feature type="compositionally biased region" description="Basic residues" evidence="3">
    <location>
        <begin position="306"/>
        <end position="315"/>
    </location>
</feature>
<dbReference type="PANTHER" id="PTHR15565:SF0">
    <property type="entry name" value="PROTEIN AATF"/>
    <property type="match status" value="1"/>
</dbReference>
<dbReference type="AlphaFoldDB" id="A0AAD5VB22"/>